<dbReference type="RefSeq" id="XP_032802506.1">
    <property type="nucleotide sequence ID" value="XM_032946615.1"/>
</dbReference>
<evidence type="ECO:0000313" key="13">
    <source>
        <dbReference type="RefSeq" id="XP_032802506.1"/>
    </source>
</evidence>
<proteinExistence type="inferred from homology"/>
<dbReference type="CTD" id="23363"/>
<dbReference type="CDD" id="cd00096">
    <property type="entry name" value="Ig"/>
    <property type="match status" value="1"/>
</dbReference>
<dbReference type="Pfam" id="PF13927">
    <property type="entry name" value="Ig_3"/>
    <property type="match status" value="3"/>
</dbReference>
<evidence type="ECO:0000256" key="4">
    <source>
        <dbReference type="ARBA" id="ARBA00022490"/>
    </source>
</evidence>
<evidence type="ECO:0000256" key="2">
    <source>
        <dbReference type="ARBA" id="ARBA00004496"/>
    </source>
</evidence>
<comment type="subcellular location">
    <subcellularLocation>
        <location evidence="2">Cytoplasm</location>
    </subcellularLocation>
    <subcellularLocation>
        <location evidence="1">Nucleus</location>
    </subcellularLocation>
</comment>
<dbReference type="InterPro" id="IPR003599">
    <property type="entry name" value="Ig_sub"/>
</dbReference>
<feature type="domain" description="Ig-like" evidence="11">
    <location>
        <begin position="1399"/>
        <end position="1493"/>
    </location>
</feature>
<reference evidence="13" key="1">
    <citation type="submission" date="2025-08" db="UniProtKB">
        <authorList>
            <consortium name="RefSeq"/>
        </authorList>
    </citation>
    <scope>IDENTIFICATION</scope>
    <source>
        <tissue evidence="13">Sperm</tissue>
    </source>
</reference>
<protein>
    <submittedName>
        <fullName evidence="13">Obscurin-like protein 1</fullName>
    </submittedName>
</protein>
<evidence type="ECO:0000256" key="10">
    <source>
        <dbReference type="SAM" id="MobiDB-lite"/>
    </source>
</evidence>
<dbReference type="GO" id="GO:0005634">
    <property type="term" value="C:nucleus"/>
    <property type="evidence" value="ECO:0007669"/>
    <property type="project" value="UniProtKB-SubCell"/>
</dbReference>
<dbReference type="InterPro" id="IPR003961">
    <property type="entry name" value="FN3_dom"/>
</dbReference>
<dbReference type="SMART" id="SM00409">
    <property type="entry name" value="IG"/>
    <property type="match status" value="19"/>
</dbReference>
<keyword evidence="9" id="KW-0393">Immunoglobulin domain</keyword>
<feature type="domain" description="Ig-like" evidence="11">
    <location>
        <begin position="1273"/>
        <end position="1367"/>
    </location>
</feature>
<feature type="domain" description="Ig-like" evidence="11">
    <location>
        <begin position="518"/>
        <end position="604"/>
    </location>
</feature>
<dbReference type="InterPro" id="IPR036116">
    <property type="entry name" value="FN3_sf"/>
</dbReference>
<feature type="compositionally biased region" description="Low complexity" evidence="10">
    <location>
        <begin position="169"/>
        <end position="190"/>
    </location>
</feature>
<dbReference type="CDD" id="cd00063">
    <property type="entry name" value="FN3"/>
    <property type="match status" value="1"/>
</dbReference>
<evidence type="ECO:0000256" key="8">
    <source>
        <dbReference type="ARBA" id="ARBA00023242"/>
    </source>
</evidence>
<feature type="region of interest" description="Disordered" evidence="10">
    <location>
        <begin position="102"/>
        <end position="201"/>
    </location>
</feature>
<evidence type="ECO:0000256" key="7">
    <source>
        <dbReference type="ARBA" id="ARBA00023157"/>
    </source>
</evidence>
<comment type="similarity">
    <text evidence="3">Belongs to the protein kinase superfamily. CAMK Ser/Thr protein kinase family.</text>
</comment>
<dbReference type="FunFam" id="2.60.40.10:FF:000032">
    <property type="entry name" value="palladin isoform X1"/>
    <property type="match status" value="1"/>
</dbReference>
<dbReference type="PANTHER" id="PTHR35971">
    <property type="entry name" value="SI:DKEY-31G6.6"/>
    <property type="match status" value="1"/>
</dbReference>
<feature type="compositionally biased region" description="Basic and acidic residues" evidence="10">
    <location>
        <begin position="326"/>
        <end position="339"/>
    </location>
</feature>
<feature type="domain" description="Ig-like" evidence="11">
    <location>
        <begin position="1766"/>
        <end position="1852"/>
    </location>
</feature>
<feature type="domain" description="Ig-like" evidence="11">
    <location>
        <begin position="1004"/>
        <end position="1098"/>
    </location>
</feature>
<name>A0AAJ7WLU6_PETMA</name>
<dbReference type="InterPro" id="IPR052385">
    <property type="entry name" value="Obscurin/Obscurin-like_Reg"/>
</dbReference>
<dbReference type="SMART" id="SM00408">
    <property type="entry name" value="IGc2"/>
    <property type="match status" value="13"/>
</dbReference>
<keyword evidence="8" id="KW-0539">Nucleus</keyword>
<gene>
    <name evidence="13" type="primary">OBSL1</name>
</gene>
<dbReference type="FunFam" id="2.60.40.10:FF:001084">
    <property type="entry name" value="obscurin-like isoform X3"/>
    <property type="match status" value="1"/>
</dbReference>
<dbReference type="InterPro" id="IPR007110">
    <property type="entry name" value="Ig-like_dom"/>
</dbReference>
<dbReference type="InterPro" id="IPR013783">
    <property type="entry name" value="Ig-like_fold"/>
</dbReference>
<feature type="domain" description="Ig-like" evidence="11">
    <location>
        <begin position="192"/>
        <end position="291"/>
    </location>
</feature>
<dbReference type="InterPro" id="IPR036179">
    <property type="entry name" value="Ig-like_dom_sf"/>
</dbReference>
<dbReference type="Proteomes" id="UP001318040">
    <property type="component" value="Chromosome 4"/>
</dbReference>
<feature type="compositionally biased region" description="Basic residues" evidence="10">
    <location>
        <begin position="398"/>
        <end position="418"/>
    </location>
</feature>
<dbReference type="PROSITE" id="PS50835">
    <property type="entry name" value="IG_LIKE"/>
    <property type="match status" value="12"/>
</dbReference>
<dbReference type="FunFam" id="2.60.40.10:FF:000211">
    <property type="entry name" value="Obscurin-like protein 1"/>
    <property type="match status" value="1"/>
</dbReference>
<evidence type="ECO:0000313" key="12">
    <source>
        <dbReference type="Proteomes" id="UP001318040"/>
    </source>
</evidence>
<feature type="domain" description="Ig-like" evidence="11">
    <location>
        <begin position="874"/>
        <end position="1000"/>
    </location>
</feature>
<evidence type="ECO:0000256" key="1">
    <source>
        <dbReference type="ARBA" id="ARBA00004123"/>
    </source>
</evidence>
<feature type="region of interest" description="Disordered" evidence="10">
    <location>
        <begin position="1371"/>
        <end position="1391"/>
    </location>
</feature>
<keyword evidence="6" id="KW-0677">Repeat</keyword>
<keyword evidence="4" id="KW-0963">Cytoplasm</keyword>
<dbReference type="FunFam" id="2.60.40.10:FF:000050">
    <property type="entry name" value="Titin isoform B"/>
    <property type="match status" value="1"/>
</dbReference>
<evidence type="ECO:0000259" key="11">
    <source>
        <dbReference type="PROSITE" id="PS50835"/>
    </source>
</evidence>
<feature type="compositionally biased region" description="Acidic residues" evidence="10">
    <location>
        <begin position="951"/>
        <end position="961"/>
    </location>
</feature>
<feature type="region of interest" description="Disordered" evidence="10">
    <location>
        <begin position="296"/>
        <end position="358"/>
    </location>
</feature>
<dbReference type="KEGG" id="pmrn:116938875"/>
<dbReference type="Gene3D" id="2.60.40.10">
    <property type="entry name" value="Immunoglobulins"/>
    <property type="match status" value="17"/>
</dbReference>
<feature type="domain" description="Ig-like" evidence="11">
    <location>
        <begin position="427"/>
        <end position="514"/>
    </location>
</feature>
<keyword evidence="5" id="KW-0597">Phosphoprotein</keyword>
<dbReference type="GO" id="GO:0005737">
    <property type="term" value="C:cytoplasm"/>
    <property type="evidence" value="ECO:0007669"/>
    <property type="project" value="UniProtKB-SubCell"/>
</dbReference>
<dbReference type="SUPFAM" id="SSF49265">
    <property type="entry name" value="Fibronectin type III"/>
    <property type="match status" value="1"/>
</dbReference>
<dbReference type="PANTHER" id="PTHR35971:SF6">
    <property type="entry name" value="OBSCURIN-LIKE PROTEIN 1"/>
    <property type="match status" value="1"/>
</dbReference>
<feature type="region of interest" description="Disordered" evidence="10">
    <location>
        <begin position="214"/>
        <end position="237"/>
    </location>
</feature>
<feature type="region of interest" description="Disordered" evidence="10">
    <location>
        <begin position="917"/>
        <end position="968"/>
    </location>
</feature>
<dbReference type="InterPro" id="IPR003598">
    <property type="entry name" value="Ig_sub2"/>
</dbReference>
<dbReference type="SUPFAM" id="SSF48726">
    <property type="entry name" value="Immunoglobulin"/>
    <property type="match status" value="17"/>
</dbReference>
<dbReference type="Pfam" id="PF07679">
    <property type="entry name" value="I-set"/>
    <property type="match status" value="9"/>
</dbReference>
<accession>A0AAJ7WLU6</accession>
<keyword evidence="7" id="KW-1015">Disulfide bond</keyword>
<feature type="compositionally biased region" description="Basic and acidic residues" evidence="10">
    <location>
        <begin position="303"/>
        <end position="314"/>
    </location>
</feature>
<feature type="domain" description="Ig-like" evidence="11">
    <location>
        <begin position="1946"/>
        <end position="2030"/>
    </location>
</feature>
<dbReference type="InterPro" id="IPR013098">
    <property type="entry name" value="Ig_I-set"/>
</dbReference>
<sequence>MASTFGGAPRFLSRPRAPRGLVLGADATINCKIAGEPAPVVLWEKGGERLGAGGRYRPYEDGDGGYGLVISEVRGDDSGLYTCRASNGVGEAYMAVTLSVPAAEGPPGVTPSIRTPPPTRTPPTTETPPTTRTPPTTETPPTTRTPPPSRTPPRTRTPPTTQTPPPRTLPTQSRPTSTSAPTPSHAPSRTRPAFESAPRSVRVRAGRDAAFSCRASGQPRPRVSWEKGGRAIDHDADGGGRYAVSESATSDAACTASVLRVYCARAAVDAAEIVCRAANAAGEVTVMVRLEVDEEEVADDVEEKGSRHSRREPSRSQGSSAYPHANGERKSGGYEERIGGGDGGDDDDDHEWRKQKEEEEYFSPRLLEAKRRMEGLGLELKKLRDGSACGQDDLISSAHRHHKQQQQQHHRHRRHQRHHEQQQQEQPPVKPMSYTISEGKHAKFSCNVTGKPRPRIVWKKEGRELGEGRRHLLYESDEGLFVLKVLYCRARDQGLYTCEASNRVGFTYSAVQLHVREPPCPFRSRLRDMEAREGGVATLECEVARAGDEAAWFLEERRLGHSEKHAVESSGKLRRLVVRDLGPDDDGVYVCETADGSRTVAELSVTGKIAKRLPRRVKVAAGGGAVLEAEVARSGGQVHWLWAGREVRPEAHGEGDDPRARAAMDGAKRHTLTLHALELRDSGPVVFVADGSRSTAQLLVVGADRLGSGGSMLPTLGELTDTSVTVRWTPLPDARGYAVERNALGRPEWLRCHAEELLTEPWLRVRVPESAEYRFRVFALRAGALPGSCEAVPGTATLAVEPVVLRAPHDLRVSEGQDAEFRVVPGGRYETRTEGHARLLVIRDVDAGDSGAQVEFRCGEECGRAATLTVTAAPDLFVRDPEPSTDVRAESGSPAVLACRVRRPGSRVRWLGPGGIDLLVDKRPPPPSRGHGHQETGAGEGSGGARRKEGEEEGEEQGEVEFSERSEGTLRELTVRRARPGHSGQYTCATSGDSLTFRLSVAEPPATFVSREETLTSVEAVEGERAELSCVVSRGDASVAWLKEGRTLSEQQQQELGLRLEASGTLRRLVIDRAQAAHAGVYTCDTGHERVDFTVRVTEPPATFVSREETLTSVEAVEGEEGRTLSEQQQQELGLRLEASGTLRRLVIDRAQAAHAGVYTCDTGHERVDFTVRVTEPPATFVSREETLTSVEAVEGERAELSCVVSRGDASVAWLKEGRTLSEQQQQELGLRLEASGTLRRLVIDRAQAAHAGVYTCDTGHERVDFTVRVTEPPARFVSREETLTDVEAVEGEDVALGCEVSRDDAAVSWQRAGGEELSDDERRERLSDGVERALVLHGCEAADAGTYVCVTRDGDAIEFHVRVTVTHRTRSRSSSDIYSPPKFSSAVATPPPCPTAPPALFTQPLRDVYARAGEPVALGCLVSDPRAHVTWLRDGLPLGEGGEEEEEEGERWEEVVAEEGVRRELRIARVALEHEGEYTCETSGDVTSAWLAVEVPRPVEFVSELHGLTVLEGEDATFRCSVLPADAAVRWELRGAALEAGGRASLHEDGAARSLLLRAVTALDAGEVAALADGAETRALLRVQEAPVSFVRGLEATAAEEGDDVVFTVELSRAQAEVRWARNGVLLNPGAERAELRVHGPLRSLTVRSVSFSDRGVYSCESLHERTQARLSVEPRQVRLVQAPSAVEATERGTATFSLRLSHADVPGQWFRDAVPVSPGPLCRVAACGTEHSLTLAALSLDDSGLVSFQAEGVHCSARLTVREPPVRFVRELEETRAPEKSRVTLECEVSREFADVKWYKDGEEVKPGGRCRLMSQGPRRSLLVPRCERADSGIYACVVTGDTRTEAALRVHARDVRMVQRLTECDVEEGQAASFECETTHDEVSAVWTLNGTRLKPGDNVRIRDEGTRHSLVLGCVRAEDAGEVGFSAEGAECTTRLRVRELPVRITKPLRDKIAIVGRRAVLECRVSRATTRVSWQHGGRELAAGERYQMGAQGEYRTLVIVEAAFSDEGSYTCRAGEASSSARLLVEDQVLQVTRELQDVRVPSSGTAVFEVELSGPAARPPRWALNGTRLRDGSGGAHMEARGTVYRLSLFELRASMSGLVEFSAGEAKSSARLTVA</sequence>
<feature type="domain" description="Ig-like" evidence="11">
    <location>
        <begin position="1588"/>
        <end position="1673"/>
    </location>
</feature>
<evidence type="ECO:0000256" key="9">
    <source>
        <dbReference type="ARBA" id="ARBA00023319"/>
    </source>
</evidence>
<feature type="domain" description="Ig-like" evidence="11">
    <location>
        <begin position="1177"/>
        <end position="1271"/>
    </location>
</feature>
<evidence type="ECO:0000256" key="6">
    <source>
        <dbReference type="ARBA" id="ARBA00022737"/>
    </source>
</evidence>
<feature type="domain" description="Ig-like" evidence="11">
    <location>
        <begin position="9"/>
        <end position="99"/>
    </location>
</feature>
<organism evidence="12 13">
    <name type="scientific">Petromyzon marinus</name>
    <name type="common">Sea lamprey</name>
    <dbReference type="NCBI Taxonomy" id="7757"/>
    <lineage>
        <taxon>Eukaryota</taxon>
        <taxon>Metazoa</taxon>
        <taxon>Chordata</taxon>
        <taxon>Craniata</taxon>
        <taxon>Vertebrata</taxon>
        <taxon>Cyclostomata</taxon>
        <taxon>Hyperoartia</taxon>
        <taxon>Petromyzontiformes</taxon>
        <taxon>Petromyzontidae</taxon>
        <taxon>Petromyzon</taxon>
    </lineage>
</organism>
<feature type="compositionally biased region" description="Basic and acidic residues" evidence="10">
    <location>
        <begin position="223"/>
        <end position="237"/>
    </location>
</feature>
<feature type="region of interest" description="Disordered" evidence="10">
    <location>
        <begin position="398"/>
        <end position="433"/>
    </location>
</feature>
<evidence type="ECO:0000256" key="3">
    <source>
        <dbReference type="ARBA" id="ARBA00006692"/>
    </source>
</evidence>
<keyword evidence="12" id="KW-1185">Reference proteome</keyword>
<feature type="compositionally biased region" description="Low complexity" evidence="10">
    <location>
        <begin position="122"/>
        <end position="142"/>
    </location>
</feature>
<evidence type="ECO:0000256" key="5">
    <source>
        <dbReference type="ARBA" id="ARBA00022553"/>
    </source>
</evidence>